<comment type="caution">
    <text evidence="2">The sequence shown here is derived from an EMBL/GenBank/DDBJ whole genome shotgun (WGS) entry which is preliminary data.</text>
</comment>
<evidence type="ECO:0000313" key="2">
    <source>
        <dbReference type="EMBL" id="KAF9506344.1"/>
    </source>
</evidence>
<keyword evidence="3" id="KW-1185">Reference proteome</keyword>
<proteinExistence type="predicted"/>
<evidence type="ECO:0000256" key="1">
    <source>
        <dbReference type="SAM" id="MobiDB-lite"/>
    </source>
</evidence>
<feature type="region of interest" description="Disordered" evidence="1">
    <location>
        <begin position="260"/>
        <end position="280"/>
    </location>
</feature>
<accession>A0A9P6AIA1</accession>
<evidence type="ECO:0000313" key="3">
    <source>
        <dbReference type="Proteomes" id="UP000886523"/>
    </source>
</evidence>
<dbReference type="AlphaFoldDB" id="A0A9P6AIA1"/>
<feature type="compositionally biased region" description="Basic and acidic residues" evidence="1">
    <location>
        <begin position="1"/>
        <end position="18"/>
    </location>
</feature>
<feature type="region of interest" description="Disordered" evidence="1">
    <location>
        <begin position="41"/>
        <end position="64"/>
    </location>
</feature>
<reference evidence="2" key="1">
    <citation type="journal article" date="2020" name="Nat. Commun.">
        <title>Large-scale genome sequencing of mycorrhizal fungi provides insights into the early evolution of symbiotic traits.</title>
        <authorList>
            <person name="Miyauchi S."/>
            <person name="Kiss E."/>
            <person name="Kuo A."/>
            <person name="Drula E."/>
            <person name="Kohler A."/>
            <person name="Sanchez-Garcia M."/>
            <person name="Morin E."/>
            <person name="Andreopoulos B."/>
            <person name="Barry K.W."/>
            <person name="Bonito G."/>
            <person name="Buee M."/>
            <person name="Carver A."/>
            <person name="Chen C."/>
            <person name="Cichocki N."/>
            <person name="Clum A."/>
            <person name="Culley D."/>
            <person name="Crous P.W."/>
            <person name="Fauchery L."/>
            <person name="Girlanda M."/>
            <person name="Hayes R.D."/>
            <person name="Keri Z."/>
            <person name="LaButti K."/>
            <person name="Lipzen A."/>
            <person name="Lombard V."/>
            <person name="Magnuson J."/>
            <person name="Maillard F."/>
            <person name="Murat C."/>
            <person name="Nolan M."/>
            <person name="Ohm R.A."/>
            <person name="Pangilinan J."/>
            <person name="Pereira M.F."/>
            <person name="Perotto S."/>
            <person name="Peter M."/>
            <person name="Pfister S."/>
            <person name="Riley R."/>
            <person name="Sitrit Y."/>
            <person name="Stielow J.B."/>
            <person name="Szollosi G."/>
            <person name="Zifcakova L."/>
            <person name="Stursova M."/>
            <person name="Spatafora J.W."/>
            <person name="Tedersoo L."/>
            <person name="Vaario L.M."/>
            <person name="Yamada A."/>
            <person name="Yan M."/>
            <person name="Wang P."/>
            <person name="Xu J."/>
            <person name="Bruns T."/>
            <person name="Baldrian P."/>
            <person name="Vilgalys R."/>
            <person name="Dunand C."/>
            <person name="Henrissat B."/>
            <person name="Grigoriev I.V."/>
            <person name="Hibbett D."/>
            <person name="Nagy L.G."/>
            <person name="Martin F.M."/>
        </authorList>
    </citation>
    <scope>NUCLEOTIDE SEQUENCE</scope>
    <source>
        <strain evidence="2">UP504</strain>
    </source>
</reference>
<dbReference type="Proteomes" id="UP000886523">
    <property type="component" value="Unassembled WGS sequence"/>
</dbReference>
<feature type="region of interest" description="Disordered" evidence="1">
    <location>
        <begin position="1"/>
        <end position="29"/>
    </location>
</feature>
<feature type="region of interest" description="Disordered" evidence="1">
    <location>
        <begin position="79"/>
        <end position="102"/>
    </location>
</feature>
<feature type="compositionally biased region" description="Low complexity" evidence="1">
    <location>
        <begin position="47"/>
        <end position="59"/>
    </location>
</feature>
<sequence length="304" mass="33624">MRCQEHPPDETWEREHTTQGHRGPRQTTHPLRWVCGNFKIVKQNGDPPMTTTPTKPQTKPHTRQSGCVVISWLTSELRTHDPTKQTWENNNPPPNEAHEWQSKTQHKHWTNHTPALAGVPSLHENPHTDEPQVHAATQAQSACPLNMTIDKIAYHTPAAHKNPLHKKATCAATHNPQLDPRAQHPNTHKYTMTDEIPHTHCGGCVVIAGLPSMHKTPPNKNTDEKPMCAATHNPIQEPAAASQNEYHTCFGGCVLQAPEMTTHDPPNGESSSPAPCTTHPPKWYHTSAQAGVYHTHPSGCGAAK</sequence>
<gene>
    <name evidence="2" type="ORF">BS47DRAFT_1367449</name>
</gene>
<organism evidence="2 3">
    <name type="scientific">Hydnum rufescens UP504</name>
    <dbReference type="NCBI Taxonomy" id="1448309"/>
    <lineage>
        <taxon>Eukaryota</taxon>
        <taxon>Fungi</taxon>
        <taxon>Dikarya</taxon>
        <taxon>Basidiomycota</taxon>
        <taxon>Agaricomycotina</taxon>
        <taxon>Agaricomycetes</taxon>
        <taxon>Cantharellales</taxon>
        <taxon>Hydnaceae</taxon>
        <taxon>Hydnum</taxon>
    </lineage>
</organism>
<protein>
    <submittedName>
        <fullName evidence="2">Uncharacterized protein</fullName>
    </submittedName>
</protein>
<name>A0A9P6AIA1_9AGAM</name>
<dbReference type="EMBL" id="MU129114">
    <property type="protein sequence ID" value="KAF9506344.1"/>
    <property type="molecule type" value="Genomic_DNA"/>
</dbReference>